<evidence type="ECO:0000313" key="10">
    <source>
        <dbReference type="Proteomes" id="UP001303889"/>
    </source>
</evidence>
<sequence length="303" mass="33018">MSKLITVFGATGNQGGSVIKHILADAVLSKEFKIRGITRDTSKPAAQALAQKGVELKSANLDSKSSVVEAVAGSHTVFLVTNYWESKDAAKELSQGKNVADAAKEGGVSHIIFSSLLNVTETSRGRLTHVPHFDAKADIEQYIRGTGVPSTFVLPGYFMSNFTHMLRPKEDGSLTLAFPVSSQAKFPLLDAAGDYGKFVKAAIKHSASLNGKRVYAASDYYTPERILADVEEVTGKKTAYVQLTPEQYKAALPAATADEMLENHLFIEKPGYFNGEILKESLDLLDEKPTTWKEFITKSRAFH</sequence>
<name>A0AAN6MLU8_9PEZI</name>
<dbReference type="AlphaFoldDB" id="A0AAN6MLU8"/>
<evidence type="ECO:0000256" key="3">
    <source>
        <dbReference type="ARBA" id="ARBA00006328"/>
    </source>
</evidence>
<feature type="domain" description="NmrA-like" evidence="8">
    <location>
        <begin position="1"/>
        <end position="296"/>
    </location>
</feature>
<evidence type="ECO:0000256" key="6">
    <source>
        <dbReference type="ARBA" id="ARBA00023242"/>
    </source>
</evidence>
<dbReference type="EMBL" id="MU855456">
    <property type="protein sequence ID" value="KAK3903310.1"/>
    <property type="molecule type" value="Genomic_DNA"/>
</dbReference>
<evidence type="ECO:0000259" key="8">
    <source>
        <dbReference type="Pfam" id="PF05368"/>
    </source>
</evidence>
<dbReference type="GO" id="GO:0005634">
    <property type="term" value="C:nucleus"/>
    <property type="evidence" value="ECO:0007669"/>
    <property type="project" value="UniProtKB-SubCell"/>
</dbReference>
<accession>A0AAN6MLU8</accession>
<comment type="caution">
    <text evidence="9">The sequence shown here is derived from an EMBL/GenBank/DDBJ whole genome shotgun (WGS) entry which is preliminary data.</text>
</comment>
<reference evidence="9" key="2">
    <citation type="submission" date="2023-05" db="EMBL/GenBank/DDBJ databases">
        <authorList>
            <consortium name="Lawrence Berkeley National Laboratory"/>
            <person name="Steindorff A."/>
            <person name="Hensen N."/>
            <person name="Bonometti L."/>
            <person name="Westerberg I."/>
            <person name="Brannstrom I.O."/>
            <person name="Guillou S."/>
            <person name="Cros-Aarteil S."/>
            <person name="Calhoun S."/>
            <person name="Haridas S."/>
            <person name="Kuo A."/>
            <person name="Mondo S."/>
            <person name="Pangilinan J."/>
            <person name="Riley R."/>
            <person name="Labutti K."/>
            <person name="Andreopoulos B."/>
            <person name="Lipzen A."/>
            <person name="Chen C."/>
            <person name="Yanf M."/>
            <person name="Daum C."/>
            <person name="Ng V."/>
            <person name="Clum A."/>
            <person name="Ohm R."/>
            <person name="Martin F."/>
            <person name="Silar P."/>
            <person name="Natvig D."/>
            <person name="Lalanne C."/>
            <person name="Gautier V."/>
            <person name="Ament-Velasquez S.L."/>
            <person name="Kruys A."/>
            <person name="Hutchinson M.I."/>
            <person name="Powell A.J."/>
            <person name="Barry K."/>
            <person name="Miller A.N."/>
            <person name="Grigoriev I.V."/>
            <person name="Debuchy R."/>
            <person name="Gladieux P."/>
            <person name="Thoren M.H."/>
            <person name="Johannesson H."/>
        </authorList>
    </citation>
    <scope>NUCLEOTIDE SEQUENCE</scope>
    <source>
        <strain evidence="9">CBS 103.79</strain>
    </source>
</reference>
<organism evidence="9 10">
    <name type="scientific">Staphylotrichum tortipilum</name>
    <dbReference type="NCBI Taxonomy" id="2831512"/>
    <lineage>
        <taxon>Eukaryota</taxon>
        <taxon>Fungi</taxon>
        <taxon>Dikarya</taxon>
        <taxon>Ascomycota</taxon>
        <taxon>Pezizomycotina</taxon>
        <taxon>Sordariomycetes</taxon>
        <taxon>Sordariomycetidae</taxon>
        <taxon>Sordariales</taxon>
        <taxon>Chaetomiaceae</taxon>
        <taxon>Staphylotrichum</taxon>
    </lineage>
</organism>
<evidence type="ECO:0000256" key="2">
    <source>
        <dbReference type="ARBA" id="ARBA00004556"/>
    </source>
</evidence>
<evidence type="ECO:0000256" key="1">
    <source>
        <dbReference type="ARBA" id="ARBA00004123"/>
    </source>
</evidence>
<dbReference type="InterPro" id="IPR051164">
    <property type="entry name" value="NmrA-like_oxidored"/>
</dbReference>
<keyword evidence="10" id="KW-1185">Reference proteome</keyword>
<protein>
    <recommendedName>
        <fullName evidence="7">NmrA-like family domain-containing protein 1</fullName>
    </recommendedName>
</protein>
<keyword evidence="4" id="KW-0963">Cytoplasm</keyword>
<comment type="similarity">
    <text evidence="3">Belongs to the NmrA-type oxidoreductase family.</text>
</comment>
<evidence type="ECO:0000313" key="9">
    <source>
        <dbReference type="EMBL" id="KAK3903310.1"/>
    </source>
</evidence>
<keyword evidence="5" id="KW-0521">NADP</keyword>
<dbReference type="FunFam" id="3.40.50.720:FF:000181">
    <property type="entry name" value="NmrA-like family domain-containing protein 1"/>
    <property type="match status" value="1"/>
</dbReference>
<dbReference type="InterPro" id="IPR036291">
    <property type="entry name" value="NAD(P)-bd_dom_sf"/>
</dbReference>
<proteinExistence type="inferred from homology"/>
<dbReference type="CDD" id="cd05251">
    <property type="entry name" value="NmrA_like_SDR_a"/>
    <property type="match status" value="1"/>
</dbReference>
<reference evidence="9" key="1">
    <citation type="journal article" date="2023" name="Mol. Phylogenet. Evol.">
        <title>Genome-scale phylogeny and comparative genomics of the fungal order Sordariales.</title>
        <authorList>
            <person name="Hensen N."/>
            <person name="Bonometti L."/>
            <person name="Westerberg I."/>
            <person name="Brannstrom I.O."/>
            <person name="Guillou S."/>
            <person name="Cros-Aarteil S."/>
            <person name="Calhoun S."/>
            <person name="Haridas S."/>
            <person name="Kuo A."/>
            <person name="Mondo S."/>
            <person name="Pangilinan J."/>
            <person name="Riley R."/>
            <person name="LaButti K."/>
            <person name="Andreopoulos B."/>
            <person name="Lipzen A."/>
            <person name="Chen C."/>
            <person name="Yan M."/>
            <person name="Daum C."/>
            <person name="Ng V."/>
            <person name="Clum A."/>
            <person name="Steindorff A."/>
            <person name="Ohm R.A."/>
            <person name="Martin F."/>
            <person name="Silar P."/>
            <person name="Natvig D.O."/>
            <person name="Lalanne C."/>
            <person name="Gautier V."/>
            <person name="Ament-Velasquez S.L."/>
            <person name="Kruys A."/>
            <person name="Hutchinson M.I."/>
            <person name="Powell A.J."/>
            <person name="Barry K."/>
            <person name="Miller A.N."/>
            <person name="Grigoriev I.V."/>
            <person name="Debuchy R."/>
            <person name="Gladieux P."/>
            <person name="Hiltunen Thoren M."/>
            <person name="Johannesson H."/>
        </authorList>
    </citation>
    <scope>NUCLEOTIDE SEQUENCE</scope>
    <source>
        <strain evidence="9">CBS 103.79</strain>
    </source>
</reference>
<dbReference type="Proteomes" id="UP001303889">
    <property type="component" value="Unassembled WGS sequence"/>
</dbReference>
<dbReference type="PANTHER" id="PTHR42748:SF31">
    <property type="entry name" value="NMRA-LIKE DOMAIN-CONTAINING PROTEIN-RELATED"/>
    <property type="match status" value="1"/>
</dbReference>
<dbReference type="Gene3D" id="3.40.50.720">
    <property type="entry name" value="NAD(P)-binding Rossmann-like Domain"/>
    <property type="match status" value="1"/>
</dbReference>
<evidence type="ECO:0000256" key="7">
    <source>
        <dbReference type="ARBA" id="ARBA00040296"/>
    </source>
</evidence>
<dbReference type="SUPFAM" id="SSF51735">
    <property type="entry name" value="NAD(P)-binding Rossmann-fold domains"/>
    <property type="match status" value="1"/>
</dbReference>
<keyword evidence="6" id="KW-0539">Nucleus</keyword>
<comment type="subcellular location">
    <subcellularLocation>
        <location evidence="2">Cytoplasm</location>
        <location evidence="2">Perinuclear region</location>
    </subcellularLocation>
    <subcellularLocation>
        <location evidence="1">Nucleus</location>
    </subcellularLocation>
</comment>
<evidence type="ECO:0000256" key="4">
    <source>
        <dbReference type="ARBA" id="ARBA00022490"/>
    </source>
</evidence>
<dbReference type="Gene3D" id="3.90.25.10">
    <property type="entry name" value="UDP-galactose 4-epimerase, domain 1"/>
    <property type="match status" value="1"/>
</dbReference>
<dbReference type="Pfam" id="PF05368">
    <property type="entry name" value="NmrA"/>
    <property type="match status" value="1"/>
</dbReference>
<gene>
    <name evidence="9" type="ORF">C8A05DRAFT_32966</name>
</gene>
<dbReference type="PANTHER" id="PTHR42748">
    <property type="entry name" value="NITROGEN METABOLITE REPRESSION PROTEIN NMRA FAMILY MEMBER"/>
    <property type="match status" value="1"/>
</dbReference>
<evidence type="ECO:0000256" key="5">
    <source>
        <dbReference type="ARBA" id="ARBA00022857"/>
    </source>
</evidence>
<dbReference type="InterPro" id="IPR008030">
    <property type="entry name" value="NmrA-like"/>
</dbReference>
<dbReference type="GO" id="GO:0048471">
    <property type="term" value="C:perinuclear region of cytoplasm"/>
    <property type="evidence" value="ECO:0007669"/>
    <property type="project" value="UniProtKB-SubCell"/>
</dbReference>